<keyword evidence="2" id="KW-0732">Signal</keyword>
<protein>
    <recommendedName>
        <fullName evidence="5">Secreted protein</fullName>
    </recommendedName>
</protein>
<feature type="chain" id="PRO_5011629754" description="Secreted protein" evidence="2">
    <location>
        <begin position="33"/>
        <end position="251"/>
    </location>
</feature>
<gene>
    <name evidence="3" type="ORF">SAMN04489711_116101</name>
</gene>
<dbReference type="STRING" id="1177982.SAMN04489711_116101"/>
<dbReference type="OrthoDB" id="481082at2"/>
<dbReference type="RefSeq" id="WP_139222890.1">
    <property type="nucleotide sequence ID" value="NZ_FONX01000016.1"/>
</dbReference>
<evidence type="ECO:0000256" key="2">
    <source>
        <dbReference type="SAM" id="SignalP"/>
    </source>
</evidence>
<reference evidence="4" key="1">
    <citation type="submission" date="2016-10" db="EMBL/GenBank/DDBJ databases">
        <authorList>
            <person name="Varghese N."/>
            <person name="Submissions S."/>
        </authorList>
    </citation>
    <scope>NUCLEOTIDE SEQUENCE [LARGE SCALE GENOMIC DNA]</scope>
    <source>
        <strain evidence="4">DSM 27981</strain>
    </source>
</reference>
<proteinExistence type="predicted"/>
<evidence type="ECO:0000313" key="4">
    <source>
        <dbReference type="Proteomes" id="UP000199119"/>
    </source>
</evidence>
<dbReference type="EMBL" id="FONX01000016">
    <property type="protein sequence ID" value="SFF20269.1"/>
    <property type="molecule type" value="Genomic_DNA"/>
</dbReference>
<name>A0A1I2GT94_9BURK</name>
<accession>A0A1I2GT94</accession>
<evidence type="ECO:0008006" key="5">
    <source>
        <dbReference type="Google" id="ProtNLM"/>
    </source>
</evidence>
<sequence length="251" mass="25716">MQPNFHPIARTGLARAALASAAALMLAAGAQAQPAPAPRGPAPQLVQTAPMEQATVSGTVQRWLVNPNGEADGLLLQDGTQIAFPPHLSAELTSWLRVGDAVQATGWNRRDIGVLRAVSLQSQGRVVQDTPPVPGQRPLPPPQEALTALQADGRVARVLFNSRGDAHGLLLEDGTVVRFPPHMGSAVMPLLKTGATVSVRGWGTRNALGTGIEAAQLGASPSTLQDMLAPPGGPGAPGLPGAPIGPVGPRP</sequence>
<evidence type="ECO:0000256" key="1">
    <source>
        <dbReference type="SAM" id="MobiDB-lite"/>
    </source>
</evidence>
<feature type="signal peptide" evidence="2">
    <location>
        <begin position="1"/>
        <end position="32"/>
    </location>
</feature>
<evidence type="ECO:0000313" key="3">
    <source>
        <dbReference type="EMBL" id="SFF20269.1"/>
    </source>
</evidence>
<dbReference type="AlphaFoldDB" id="A0A1I2GT94"/>
<organism evidence="3 4">
    <name type="scientific">Paracidovorax wautersii</name>
    <dbReference type="NCBI Taxonomy" id="1177982"/>
    <lineage>
        <taxon>Bacteria</taxon>
        <taxon>Pseudomonadati</taxon>
        <taxon>Pseudomonadota</taxon>
        <taxon>Betaproteobacteria</taxon>
        <taxon>Burkholderiales</taxon>
        <taxon>Comamonadaceae</taxon>
        <taxon>Paracidovorax</taxon>
    </lineage>
</organism>
<dbReference type="Proteomes" id="UP000199119">
    <property type="component" value="Unassembled WGS sequence"/>
</dbReference>
<feature type="region of interest" description="Disordered" evidence="1">
    <location>
        <begin position="223"/>
        <end position="251"/>
    </location>
</feature>
<keyword evidence="4" id="KW-1185">Reference proteome</keyword>